<dbReference type="EMBL" id="SRPF01000003">
    <property type="protein sequence ID" value="TGN39513.1"/>
    <property type="molecule type" value="Genomic_DNA"/>
</dbReference>
<dbReference type="AlphaFoldDB" id="A0A4Z1C0T5"/>
<dbReference type="OrthoDB" id="2936081at2"/>
<keyword evidence="2" id="KW-1185">Reference proteome</keyword>
<comment type="caution">
    <text evidence="1">The sequence shown here is derived from an EMBL/GenBank/DDBJ whole genome shotgun (WGS) entry which is preliminary data.</text>
</comment>
<evidence type="ECO:0000313" key="1">
    <source>
        <dbReference type="EMBL" id="TGN39513.1"/>
    </source>
</evidence>
<accession>A0A4Z1C0T5</accession>
<organism evidence="1 2">
    <name type="scientific">Marinobacter confluentis</name>
    <dbReference type="NCBI Taxonomy" id="1697557"/>
    <lineage>
        <taxon>Bacteria</taxon>
        <taxon>Pseudomonadati</taxon>
        <taxon>Pseudomonadota</taxon>
        <taxon>Gammaproteobacteria</taxon>
        <taxon>Pseudomonadales</taxon>
        <taxon>Marinobacteraceae</taxon>
        <taxon>Marinobacter</taxon>
    </lineage>
</organism>
<protein>
    <submittedName>
        <fullName evidence="1">DUF2750 domain-containing protein</fullName>
    </submittedName>
</protein>
<gene>
    <name evidence="1" type="ORF">E5Q11_12905</name>
</gene>
<dbReference type="Proteomes" id="UP000298325">
    <property type="component" value="Unassembled WGS sequence"/>
</dbReference>
<dbReference type="RefSeq" id="WP_135803820.1">
    <property type="nucleotide sequence ID" value="NZ_SRPF01000003.1"/>
</dbReference>
<sequence>MTNEALAEVLGLDGEERYDFFLSQVAEEREVWILVNADNRFLKIASEDDGVEYLPVWPASDYAVNYANGTDGLVPLSLSLPDFFRKWVPGLTKDGLEVGVFPGLDKTLWITEPEEFKRDLQDAMSAF</sequence>
<dbReference type="InterPro" id="IPR021284">
    <property type="entry name" value="DUF2750"/>
</dbReference>
<evidence type="ECO:0000313" key="2">
    <source>
        <dbReference type="Proteomes" id="UP000298325"/>
    </source>
</evidence>
<name>A0A4Z1C0T5_9GAMM</name>
<proteinExistence type="predicted"/>
<reference evidence="1 2" key="1">
    <citation type="submission" date="2019-04" db="EMBL/GenBank/DDBJ databases">
        <authorList>
            <person name="Park S."/>
            <person name="Yoon J.-H."/>
        </authorList>
    </citation>
    <scope>NUCLEOTIDE SEQUENCE [LARGE SCALE GENOMIC DNA]</scope>
    <source>
        <strain evidence="1 2">HJM-18</strain>
    </source>
</reference>
<dbReference type="Pfam" id="PF11042">
    <property type="entry name" value="DUF2750"/>
    <property type="match status" value="1"/>
</dbReference>